<organism evidence="1">
    <name type="scientific">Caudovirales sp. ctqPn17</name>
    <dbReference type="NCBI Taxonomy" id="2825772"/>
    <lineage>
        <taxon>Viruses</taxon>
        <taxon>Duplodnaviria</taxon>
        <taxon>Heunggongvirae</taxon>
        <taxon>Uroviricota</taxon>
        <taxon>Caudoviricetes</taxon>
    </lineage>
</organism>
<sequence>MSELYSTIGSKTYDQLLADPQGAEIISIPCKPGNGTIASGTVMYRESTGLYSPAATANVADTNMLVVLKEGVDTGSTPGSGETAVAEDAAAYRKGRFVSGRVTLAAGAALTAAHKVVLRKQDIVFDVKETTTTFDNSITGE</sequence>
<reference evidence="1" key="1">
    <citation type="journal article" date="2021" name="Proc. Natl. Acad. Sci. U.S.A.">
        <title>A Catalog of Tens of Thousands of Viruses from Human Metagenomes Reveals Hidden Associations with Chronic Diseases.</title>
        <authorList>
            <person name="Tisza M.J."/>
            <person name="Buck C.B."/>
        </authorList>
    </citation>
    <scope>NUCLEOTIDE SEQUENCE</scope>
    <source>
        <strain evidence="1">CtqPn17</strain>
    </source>
</reference>
<dbReference type="EMBL" id="BK015642">
    <property type="protein sequence ID" value="DAE17589.1"/>
    <property type="molecule type" value="Genomic_DNA"/>
</dbReference>
<evidence type="ECO:0000313" key="1">
    <source>
        <dbReference type="EMBL" id="DAE17589.1"/>
    </source>
</evidence>
<proteinExistence type="predicted"/>
<name>A0A8S5QFP1_9CAUD</name>
<accession>A0A8S5QFP1</accession>
<protein>
    <submittedName>
        <fullName evidence="1">HEAD DECORATION PROTEIN LAMBDA, HEAD PROTEIN D</fullName>
    </submittedName>
</protein>